<dbReference type="EMBL" id="BRPK01000006">
    <property type="protein sequence ID" value="GLB39197.1"/>
    <property type="molecule type" value="Genomic_DNA"/>
</dbReference>
<comment type="caution">
    <text evidence="2">The sequence shown here is derived from an EMBL/GenBank/DDBJ whole genome shotgun (WGS) entry which is preliminary data.</text>
</comment>
<organism evidence="2 3">
    <name type="scientific">Lyophyllum shimeji</name>
    <name type="common">Hon-shimeji</name>
    <name type="synonym">Tricholoma shimeji</name>
    <dbReference type="NCBI Taxonomy" id="47721"/>
    <lineage>
        <taxon>Eukaryota</taxon>
        <taxon>Fungi</taxon>
        <taxon>Dikarya</taxon>
        <taxon>Basidiomycota</taxon>
        <taxon>Agaricomycotina</taxon>
        <taxon>Agaricomycetes</taxon>
        <taxon>Agaricomycetidae</taxon>
        <taxon>Agaricales</taxon>
        <taxon>Tricholomatineae</taxon>
        <taxon>Lyophyllaceae</taxon>
        <taxon>Lyophyllum</taxon>
    </lineage>
</organism>
<keyword evidence="3" id="KW-1185">Reference proteome</keyword>
<dbReference type="Proteomes" id="UP001063166">
    <property type="component" value="Unassembled WGS sequence"/>
</dbReference>
<protein>
    <submittedName>
        <fullName evidence="2">Uncharacterized protein</fullName>
    </submittedName>
</protein>
<evidence type="ECO:0000256" key="1">
    <source>
        <dbReference type="SAM" id="MobiDB-lite"/>
    </source>
</evidence>
<reference evidence="2" key="1">
    <citation type="submission" date="2022-07" db="EMBL/GenBank/DDBJ databases">
        <title>The genome of Lyophyllum shimeji provides insight into the initial evolution of ectomycorrhizal fungal genome.</title>
        <authorList>
            <person name="Kobayashi Y."/>
            <person name="Shibata T."/>
            <person name="Hirakawa H."/>
            <person name="Shigenobu S."/>
            <person name="Nishiyama T."/>
            <person name="Yamada A."/>
            <person name="Hasebe M."/>
            <person name="Kawaguchi M."/>
        </authorList>
    </citation>
    <scope>NUCLEOTIDE SEQUENCE</scope>
    <source>
        <strain evidence="2">AT787</strain>
    </source>
</reference>
<feature type="region of interest" description="Disordered" evidence="1">
    <location>
        <begin position="49"/>
        <end position="71"/>
    </location>
</feature>
<evidence type="ECO:0000313" key="2">
    <source>
        <dbReference type="EMBL" id="GLB39197.1"/>
    </source>
</evidence>
<accession>A0A9P3PPV2</accession>
<gene>
    <name evidence="2" type="ORF">LshimejAT787_0603590</name>
</gene>
<evidence type="ECO:0000313" key="3">
    <source>
        <dbReference type="Proteomes" id="UP001063166"/>
    </source>
</evidence>
<proteinExistence type="predicted"/>
<name>A0A9P3PPV2_LYOSH</name>
<dbReference type="AlphaFoldDB" id="A0A9P3PPV2"/>
<feature type="compositionally biased region" description="Pro residues" evidence="1">
    <location>
        <begin position="49"/>
        <end position="64"/>
    </location>
</feature>
<sequence length="227" mass="25264">MSAALTRVLQQKQLAINEGVKIIRNIVKTTPAPTGFTTQELYKLALKQPPPPDYRPLTPRPSPTTPAKLVNRGGQNNIKVEAPQPPHPEHPIRSISLLKRRILPILEGEQLLQKARAQRVLAHAGATKKGKDAQRATETVWVWQPVDPSTLPPRPAPEPPKEVYGADVGVGEDWGHLNRRRQRARREKVRADVHAMKVAEGIARYRERATAGAALREKQAQQAALRQ</sequence>
<dbReference type="OrthoDB" id="2587968at2759"/>